<reference evidence="2" key="1">
    <citation type="journal article" date="2020" name="New Phytol.">
        <title>Comparative genomics reveals dynamic genome evolution in host specialist ectomycorrhizal fungi.</title>
        <authorList>
            <person name="Lofgren L.A."/>
            <person name="Nguyen N.H."/>
            <person name="Vilgalys R."/>
            <person name="Ruytinx J."/>
            <person name="Liao H.L."/>
            <person name="Branco S."/>
            <person name="Kuo A."/>
            <person name="LaButti K."/>
            <person name="Lipzen A."/>
            <person name="Andreopoulos W."/>
            <person name="Pangilinan J."/>
            <person name="Riley R."/>
            <person name="Hundley H."/>
            <person name="Na H."/>
            <person name="Barry K."/>
            <person name="Grigoriev I.V."/>
            <person name="Stajich J.E."/>
            <person name="Kennedy P.G."/>
        </authorList>
    </citation>
    <scope>NUCLEOTIDE SEQUENCE</scope>
    <source>
        <strain evidence="2">DOB743</strain>
    </source>
</reference>
<dbReference type="Proteomes" id="UP000714275">
    <property type="component" value="Unassembled WGS sequence"/>
</dbReference>
<evidence type="ECO:0000256" key="1">
    <source>
        <dbReference type="SAM" id="MobiDB-lite"/>
    </source>
</evidence>
<feature type="region of interest" description="Disordered" evidence="1">
    <location>
        <begin position="614"/>
        <end position="646"/>
    </location>
</feature>
<gene>
    <name evidence="2" type="ORF">EV702DRAFT_1181235</name>
</gene>
<evidence type="ECO:0008006" key="4">
    <source>
        <dbReference type="Google" id="ProtNLM"/>
    </source>
</evidence>
<dbReference type="PANTHER" id="PTHR33096">
    <property type="entry name" value="CXC2 DOMAIN-CONTAINING PROTEIN"/>
    <property type="match status" value="1"/>
</dbReference>
<proteinExistence type="predicted"/>
<evidence type="ECO:0000313" key="2">
    <source>
        <dbReference type="EMBL" id="KAG1772894.1"/>
    </source>
</evidence>
<feature type="compositionally biased region" description="Acidic residues" evidence="1">
    <location>
        <begin position="636"/>
        <end position="646"/>
    </location>
</feature>
<name>A0A9P6ZNR2_9AGAM</name>
<dbReference type="AlphaFoldDB" id="A0A9P6ZNR2"/>
<dbReference type="OrthoDB" id="2505969at2759"/>
<dbReference type="PANTHER" id="PTHR33096:SF1">
    <property type="entry name" value="CXC1-LIKE CYSTEINE CLUSTER ASSOCIATED WITH KDZ TRANSPOSASES DOMAIN-CONTAINING PROTEIN"/>
    <property type="match status" value="1"/>
</dbReference>
<dbReference type="EMBL" id="JABBWD010000051">
    <property type="protein sequence ID" value="KAG1772894.1"/>
    <property type="molecule type" value="Genomic_DNA"/>
</dbReference>
<dbReference type="Pfam" id="PF18758">
    <property type="entry name" value="KDZ"/>
    <property type="match status" value="1"/>
</dbReference>
<accession>A0A9P6ZNR2</accession>
<sequence>MRYGCIGCSAIRPSIAITIRTLAVYRQTHRMCPWLSIHAEAKKLCHLHNVYYHRYLATQYRIAYDVYLEVLRRIDMKIDTHLWHDTPHWRMLNSCPACQYTLEDEPALKFSVLCACDGNNSAKLVDPDPDDPWVDEPDSTDAEPSNVCVDRWRNAAPESHKKMFAIFKKSSIFITVCRHGFLLTICDMVRSGGLMKYPIASLKKLMDVFGPNILYGYDIKCAFEKILLRSSLADDVKRLNIQGVVPAFHGHAHNRLCQVQHHSKYMVGAGKEDFETCERMFSESNALAAQTRNATEFHRHQALDEHFHFADMDKYAGLSNFIHQNYVQALSIINASTIFLSNFQTSTPDIDFAANLEDEHACLQALAHKKDETSVEVDYVKALVDLEDAQLDVSPKDAGHVCRRHTNTTNKLDQKLEIVEDYERQMALETRWHPEHPERLKAQSRITHRLYHKAVSDVECLVVMRLLELTKMQMNGYKLHTQISTALKMRATAIQSAIQRYNKYVALLNPPRAPLQWEQIVEYSFLVDPSYRNASAQYFELQHAKEEVQHLNVEIGRLLTKIRDDTLKYPAAIKKLEETDPFLAGELTRHWQYLKSVNARHLWRFRKTCSLPGYSGPPDDPAIPHASEEESQSVVESEEECGDTDELEQVQDYIDSLDHHITDTSINE</sequence>
<dbReference type="InterPro" id="IPR040521">
    <property type="entry name" value="KDZ"/>
</dbReference>
<evidence type="ECO:0000313" key="3">
    <source>
        <dbReference type="Proteomes" id="UP000714275"/>
    </source>
</evidence>
<protein>
    <recommendedName>
        <fullName evidence="4">CxC1-like cysteine cluster associated with KDZ transposases domain-containing protein</fullName>
    </recommendedName>
</protein>
<keyword evidence="3" id="KW-1185">Reference proteome</keyword>
<comment type="caution">
    <text evidence="2">The sequence shown here is derived from an EMBL/GenBank/DDBJ whole genome shotgun (WGS) entry which is preliminary data.</text>
</comment>
<organism evidence="2 3">
    <name type="scientific">Suillus placidus</name>
    <dbReference type="NCBI Taxonomy" id="48579"/>
    <lineage>
        <taxon>Eukaryota</taxon>
        <taxon>Fungi</taxon>
        <taxon>Dikarya</taxon>
        <taxon>Basidiomycota</taxon>
        <taxon>Agaricomycotina</taxon>
        <taxon>Agaricomycetes</taxon>
        <taxon>Agaricomycetidae</taxon>
        <taxon>Boletales</taxon>
        <taxon>Suillineae</taxon>
        <taxon>Suillaceae</taxon>
        <taxon>Suillus</taxon>
    </lineage>
</organism>